<evidence type="ECO:0000313" key="3">
    <source>
        <dbReference type="Proteomes" id="UP000003706"/>
    </source>
</evidence>
<evidence type="ECO:0000313" key="2">
    <source>
        <dbReference type="EMBL" id="EHP86060.1"/>
    </source>
</evidence>
<protein>
    <recommendedName>
        <fullName evidence="1">Putative cytidyltransferase-related C-terminal region domain-containing protein</fullName>
    </recommendedName>
</protein>
<keyword evidence="3" id="KW-1185">Reference proteome</keyword>
<dbReference type="EMBL" id="AGJL01000027">
    <property type="protein sequence ID" value="EHP86060.1"/>
    <property type="molecule type" value="Genomic_DNA"/>
</dbReference>
<dbReference type="PANTHER" id="PTHR37825">
    <property type="entry name" value="TRNA(MET) CYTIDINE ACETATE LIGASE"/>
    <property type="match status" value="1"/>
</dbReference>
<dbReference type="InterPro" id="IPR014729">
    <property type="entry name" value="Rossmann-like_a/b/a_fold"/>
</dbReference>
<name>H1KZE0_9EURY</name>
<reference evidence="2 3" key="1">
    <citation type="submission" date="2011-09" db="EMBL/GenBank/DDBJ databases">
        <title>The draft genome of Methanotorris formicicus Mc-S-70.</title>
        <authorList>
            <consortium name="US DOE Joint Genome Institute (JGI-PGF)"/>
            <person name="Lucas S."/>
            <person name="Han J."/>
            <person name="Lapidus A."/>
            <person name="Cheng J.-F."/>
            <person name="Goodwin L."/>
            <person name="Pitluck S."/>
            <person name="Peters L."/>
            <person name="Land M.L."/>
            <person name="Hauser L."/>
            <person name="Sieprawska-Lupa M."/>
            <person name="Takai K."/>
            <person name="Miyazaki J."/>
            <person name="Whitman W."/>
            <person name="Woyke T.J."/>
        </authorList>
    </citation>
    <scope>NUCLEOTIDE SEQUENCE [LARGE SCALE GENOMIC DNA]</scope>
    <source>
        <strain evidence="2 3">Mc-S-70</strain>
    </source>
</reference>
<dbReference type="Pfam" id="PF16581">
    <property type="entry name" value="HIGH_NTase1_ass"/>
    <property type="match status" value="1"/>
</dbReference>
<organism evidence="2 3">
    <name type="scientific">Methanotorris formicicus Mc-S-70</name>
    <dbReference type="NCBI Taxonomy" id="647171"/>
    <lineage>
        <taxon>Archaea</taxon>
        <taxon>Methanobacteriati</taxon>
        <taxon>Methanobacteriota</taxon>
        <taxon>Methanomada group</taxon>
        <taxon>Methanococci</taxon>
        <taxon>Methanococcales</taxon>
        <taxon>Methanocaldococcaceae</taxon>
        <taxon>Methanotorris</taxon>
    </lineage>
</organism>
<gene>
    <name evidence="2" type="ORF">MetfoDRAFT_1163</name>
</gene>
<dbReference type="PANTHER" id="PTHR37825:SF1">
    <property type="entry name" value="TRNA(MET) CYTIDINE ACETATE LIGASE"/>
    <property type="match status" value="1"/>
</dbReference>
<dbReference type="SUPFAM" id="SSF52374">
    <property type="entry name" value="Nucleotidylyl transferase"/>
    <property type="match status" value="1"/>
</dbReference>
<feature type="domain" description="Putative cytidyltransferase-related C-terminal region" evidence="1">
    <location>
        <begin position="146"/>
        <end position="348"/>
    </location>
</feature>
<dbReference type="InterPro" id="IPR008513">
    <property type="entry name" value="tRNA(Met)_cyd_acetate_ligase"/>
</dbReference>
<dbReference type="InterPro" id="IPR032266">
    <property type="entry name" value="HIGH_NTase1_ass"/>
</dbReference>
<dbReference type="STRING" id="647171.MetfoDRAFT_1163"/>
<dbReference type="AlphaFoldDB" id="H1KZE0"/>
<dbReference type="OrthoDB" id="68916at2157"/>
<comment type="caution">
    <text evidence="2">The sequence shown here is derived from an EMBL/GenBank/DDBJ whole genome shotgun (WGS) entry which is preliminary data.</text>
</comment>
<accession>H1KZE0</accession>
<proteinExistence type="predicted"/>
<dbReference type="PATRIC" id="fig|647171.4.peg.1140"/>
<dbReference type="Proteomes" id="UP000003706">
    <property type="component" value="Unassembled WGS sequence"/>
</dbReference>
<dbReference type="Pfam" id="PF05636">
    <property type="entry name" value="HIGH_NTase1"/>
    <property type="match status" value="1"/>
</dbReference>
<sequence length="352" mass="40954">MCPISNLGNFLKDREEIIKDAKAKDAKSFDEFRKIVKKLKEKKETDTIVVDFTEYNPLHKGHKYCMDVGKNYGMFIAVIPGPLERSGRGIPYLVSRYIRAEMAIRAGADIVVEGPPMGIMGSGQYMQCLIKMFYNLNADIIPRGYIPEKTMEKVIDCINKNYHISPKPYKIICIETGEILGEKLEIDNYVIASMSKTIYRLNKLGEINFNPKFVFVERLEGISGTKIREYIFSGDFENAKEMLPPTTLEILKKYYDKGKLKDIILSRFEDRILETANEFELEKYLPEKIARELEKKRPYKSLDEIREAIPYGFSRHNKERILSKLEARIEKDIISEYVKNYPAKIRILYYSK</sequence>
<dbReference type="Gene3D" id="3.40.50.620">
    <property type="entry name" value="HUPs"/>
    <property type="match status" value="1"/>
</dbReference>
<evidence type="ECO:0000259" key="1">
    <source>
        <dbReference type="Pfam" id="PF16581"/>
    </source>
</evidence>
<dbReference type="Gene3D" id="1.20.58.620">
    <property type="match status" value="1"/>
</dbReference>